<proteinExistence type="predicted"/>
<reference evidence="1 2" key="1">
    <citation type="submission" date="2022-10" db="EMBL/GenBank/DDBJ databases">
        <title>Draft genome sequence of Streptomyces sp. YSPA8.</title>
        <authorList>
            <person name="Moriuchi R."/>
            <person name="Dohra H."/>
            <person name="Yamamura H."/>
            <person name="Kodani S."/>
        </authorList>
    </citation>
    <scope>NUCLEOTIDE SEQUENCE [LARGE SCALE GENOMIC DNA]</scope>
    <source>
        <strain evidence="1 2">YSPA8</strain>
    </source>
</reference>
<sequence>MQGTLKNSGNRRLLSAVRAAARMRVTGPQWLMLLTARREDFGSPRSQRARALCEVLEQVVAEHAAPAVEQCAAARAEETAAG</sequence>
<evidence type="ECO:0000313" key="1">
    <source>
        <dbReference type="EMBL" id="GLF98026.1"/>
    </source>
</evidence>
<organism evidence="1 2">
    <name type="scientific">Streptomyces yaizuensis</name>
    <dbReference type="NCBI Taxonomy" id="2989713"/>
    <lineage>
        <taxon>Bacteria</taxon>
        <taxon>Bacillati</taxon>
        <taxon>Actinomycetota</taxon>
        <taxon>Actinomycetes</taxon>
        <taxon>Kitasatosporales</taxon>
        <taxon>Streptomycetaceae</taxon>
        <taxon>Streptomyces</taxon>
    </lineage>
</organism>
<dbReference type="EMBL" id="BSBI01000013">
    <property type="protein sequence ID" value="GLF98026.1"/>
    <property type="molecule type" value="Genomic_DNA"/>
</dbReference>
<comment type="caution">
    <text evidence="1">The sequence shown here is derived from an EMBL/GenBank/DDBJ whole genome shotgun (WGS) entry which is preliminary data.</text>
</comment>
<dbReference type="RefSeq" id="WP_323450015.1">
    <property type="nucleotide sequence ID" value="NZ_BSBI01000013.1"/>
</dbReference>
<gene>
    <name evidence="1" type="ORF">SYYSPA8_27035</name>
</gene>
<name>A0ABQ5P5Z2_9ACTN</name>
<accession>A0ABQ5P5Z2</accession>
<protein>
    <submittedName>
        <fullName evidence="1">Uncharacterized protein</fullName>
    </submittedName>
</protein>
<dbReference type="Proteomes" id="UP001291653">
    <property type="component" value="Unassembled WGS sequence"/>
</dbReference>
<evidence type="ECO:0000313" key="2">
    <source>
        <dbReference type="Proteomes" id="UP001291653"/>
    </source>
</evidence>
<keyword evidence="2" id="KW-1185">Reference proteome</keyword>